<dbReference type="RefSeq" id="WP_343957415.1">
    <property type="nucleotide sequence ID" value="NZ_BAAAMN010000028.1"/>
</dbReference>
<sequence>MLTRIALETALTILTDLQSIDDIAPTVRYAVQRHAAWVLADNE</sequence>
<comment type="caution">
    <text evidence="1">The sequence shown here is derived from an EMBL/GenBank/DDBJ whole genome shotgun (WGS) entry which is preliminary data.</text>
</comment>
<dbReference type="EMBL" id="BAAAMN010000028">
    <property type="protein sequence ID" value="GAA2036453.1"/>
    <property type="molecule type" value="Genomic_DNA"/>
</dbReference>
<keyword evidence="2" id="KW-1185">Reference proteome</keyword>
<accession>A0ABN2UGR0</accession>
<organism evidence="1 2">
    <name type="scientific">Yaniella flava</name>
    <dbReference type="NCBI Taxonomy" id="287930"/>
    <lineage>
        <taxon>Bacteria</taxon>
        <taxon>Bacillati</taxon>
        <taxon>Actinomycetota</taxon>
        <taxon>Actinomycetes</taxon>
        <taxon>Micrococcales</taxon>
        <taxon>Micrococcaceae</taxon>
        <taxon>Yaniella</taxon>
    </lineage>
</organism>
<gene>
    <name evidence="1" type="ORF">GCM10009720_16310</name>
</gene>
<dbReference type="Proteomes" id="UP001501461">
    <property type="component" value="Unassembled WGS sequence"/>
</dbReference>
<evidence type="ECO:0000313" key="2">
    <source>
        <dbReference type="Proteomes" id="UP001501461"/>
    </source>
</evidence>
<proteinExistence type="predicted"/>
<protein>
    <submittedName>
        <fullName evidence="1">Uncharacterized protein</fullName>
    </submittedName>
</protein>
<reference evidence="1 2" key="1">
    <citation type="journal article" date="2019" name="Int. J. Syst. Evol. Microbiol.">
        <title>The Global Catalogue of Microorganisms (GCM) 10K type strain sequencing project: providing services to taxonomists for standard genome sequencing and annotation.</title>
        <authorList>
            <consortium name="The Broad Institute Genomics Platform"/>
            <consortium name="The Broad Institute Genome Sequencing Center for Infectious Disease"/>
            <person name="Wu L."/>
            <person name="Ma J."/>
        </authorList>
    </citation>
    <scope>NUCLEOTIDE SEQUENCE [LARGE SCALE GENOMIC DNA]</scope>
    <source>
        <strain evidence="1 2">JCM 13595</strain>
    </source>
</reference>
<name>A0ABN2UGR0_9MICC</name>
<evidence type="ECO:0000313" key="1">
    <source>
        <dbReference type="EMBL" id="GAA2036453.1"/>
    </source>
</evidence>